<dbReference type="PANTHER" id="PTHR22722">
    <property type="entry name" value="LOW-DENSITY LIPOPROTEIN RECEPTOR-RELATED PROTEIN 2-RELATED"/>
    <property type="match status" value="1"/>
</dbReference>
<evidence type="ECO:0000256" key="5">
    <source>
        <dbReference type="ARBA" id="ARBA00023136"/>
    </source>
</evidence>
<dbReference type="RefSeq" id="XP_014641845.1">
    <property type="nucleotide sequence ID" value="XM_014786359.1"/>
</dbReference>
<name>A0ABM1CQL4_CERSS</name>
<evidence type="ECO:0000256" key="1">
    <source>
        <dbReference type="ARBA" id="ARBA00004167"/>
    </source>
</evidence>
<dbReference type="Pfam" id="PF00057">
    <property type="entry name" value="Ldl_recept_a"/>
    <property type="match status" value="3"/>
</dbReference>
<keyword evidence="7" id="KW-0675">Receptor</keyword>
<dbReference type="Gene3D" id="4.10.400.10">
    <property type="entry name" value="Low-density Lipoprotein Receptor"/>
    <property type="match status" value="3"/>
</dbReference>
<feature type="disulfide bond" evidence="9">
    <location>
        <begin position="16"/>
        <end position="28"/>
    </location>
</feature>
<dbReference type="InterPro" id="IPR036055">
    <property type="entry name" value="LDL_receptor-like_sf"/>
</dbReference>
<dbReference type="SMART" id="SM00192">
    <property type="entry name" value="LDLa"/>
    <property type="match status" value="3"/>
</dbReference>
<keyword evidence="5" id="KW-0472">Membrane</keyword>
<keyword evidence="10" id="KW-1185">Reference proteome</keyword>
<evidence type="ECO:0000256" key="7">
    <source>
        <dbReference type="ARBA" id="ARBA00023170"/>
    </source>
</evidence>
<dbReference type="GeneID" id="106801603"/>
<dbReference type="InterPro" id="IPR023415">
    <property type="entry name" value="LDLR_class-A_CS"/>
</dbReference>
<reference evidence="11" key="1">
    <citation type="submission" date="2025-08" db="UniProtKB">
        <authorList>
            <consortium name="RefSeq"/>
        </authorList>
    </citation>
    <scope>IDENTIFICATION</scope>
</reference>
<evidence type="ECO:0000256" key="4">
    <source>
        <dbReference type="ARBA" id="ARBA00022989"/>
    </source>
</evidence>
<gene>
    <name evidence="11" type="primary">LOC106801603</name>
</gene>
<keyword evidence="4" id="KW-1133">Transmembrane helix</keyword>
<evidence type="ECO:0000313" key="10">
    <source>
        <dbReference type="Proteomes" id="UP000694910"/>
    </source>
</evidence>
<dbReference type="PANTHER" id="PTHR22722:SF12">
    <property type="entry name" value="EGF-LIKE DOMAIN-CONTAINING PROTEIN"/>
    <property type="match status" value="1"/>
</dbReference>
<comment type="caution">
    <text evidence="9">Lacks conserved residue(s) required for the propagation of feature annotation.</text>
</comment>
<evidence type="ECO:0000256" key="8">
    <source>
        <dbReference type="ARBA" id="ARBA00023180"/>
    </source>
</evidence>
<feature type="disulfide bond" evidence="9">
    <location>
        <begin position="23"/>
        <end position="41"/>
    </location>
</feature>
<evidence type="ECO:0000313" key="11">
    <source>
        <dbReference type="RefSeq" id="XP_014641845.1"/>
    </source>
</evidence>
<dbReference type="CDD" id="cd00112">
    <property type="entry name" value="LDLa"/>
    <property type="match status" value="3"/>
</dbReference>
<feature type="disulfide bond" evidence="9">
    <location>
        <begin position="35"/>
        <end position="50"/>
    </location>
</feature>
<proteinExistence type="predicted"/>
<feature type="disulfide bond" evidence="9">
    <location>
        <begin position="120"/>
        <end position="135"/>
    </location>
</feature>
<dbReference type="PROSITE" id="PS50068">
    <property type="entry name" value="LDLRA_2"/>
    <property type="match status" value="3"/>
</dbReference>
<dbReference type="SUPFAM" id="SSF57424">
    <property type="entry name" value="LDL receptor-like module"/>
    <property type="match status" value="3"/>
</dbReference>
<evidence type="ECO:0000256" key="6">
    <source>
        <dbReference type="ARBA" id="ARBA00023157"/>
    </source>
</evidence>
<organism evidence="10 11">
    <name type="scientific">Ceratotherium simum simum</name>
    <name type="common">Southern white rhinoceros</name>
    <dbReference type="NCBI Taxonomy" id="73337"/>
    <lineage>
        <taxon>Eukaryota</taxon>
        <taxon>Metazoa</taxon>
        <taxon>Chordata</taxon>
        <taxon>Craniata</taxon>
        <taxon>Vertebrata</taxon>
        <taxon>Euteleostomi</taxon>
        <taxon>Mammalia</taxon>
        <taxon>Eutheria</taxon>
        <taxon>Laurasiatheria</taxon>
        <taxon>Perissodactyla</taxon>
        <taxon>Rhinocerotidae</taxon>
        <taxon>Ceratotherium</taxon>
    </lineage>
</organism>
<evidence type="ECO:0000256" key="3">
    <source>
        <dbReference type="ARBA" id="ARBA00022737"/>
    </source>
</evidence>
<keyword evidence="8" id="KW-0325">Glycoprotein</keyword>
<evidence type="ECO:0000256" key="9">
    <source>
        <dbReference type="PROSITE-ProRule" id="PRU00124"/>
    </source>
</evidence>
<dbReference type="InterPro" id="IPR051221">
    <property type="entry name" value="LDLR-related"/>
</dbReference>
<protein>
    <submittedName>
        <fullName evidence="11">Low-density lipoprotein receptor-related protein 6-like</fullName>
    </submittedName>
</protein>
<comment type="subcellular location">
    <subcellularLocation>
        <location evidence="1">Membrane</location>
        <topology evidence="1">Single-pass membrane protein</topology>
    </subcellularLocation>
</comment>
<dbReference type="Proteomes" id="UP000694910">
    <property type="component" value="Unplaced"/>
</dbReference>
<dbReference type="PRINTS" id="PR00261">
    <property type="entry name" value="LDLRECEPTOR"/>
</dbReference>
<sequence>MIDLDVELYFSVHEKCSTSEFRCGNGQCISYSLHCDGSRDCLDHSDEEGCPAAWPLRCPSGEVKCPRSGECVLAEWICDHDLDCKDGTDEKDCDPEELRCGSRQWSCASGGQCVPDSWLCDGQRDCRDGSDEAGCKCRGLSLREKARA</sequence>
<evidence type="ECO:0000256" key="2">
    <source>
        <dbReference type="ARBA" id="ARBA00022692"/>
    </source>
</evidence>
<keyword evidence="3" id="KW-0677">Repeat</keyword>
<dbReference type="PROSITE" id="PS01209">
    <property type="entry name" value="LDLRA_1"/>
    <property type="match status" value="3"/>
</dbReference>
<accession>A0ABM1CQL4</accession>
<dbReference type="InterPro" id="IPR002172">
    <property type="entry name" value="LDrepeatLR_classA_rpt"/>
</dbReference>
<feature type="disulfide bond" evidence="9">
    <location>
        <begin position="78"/>
        <end position="93"/>
    </location>
</feature>
<keyword evidence="6 9" id="KW-1015">Disulfide bond</keyword>
<keyword evidence="2" id="KW-0812">Transmembrane</keyword>